<evidence type="ECO:0000313" key="2">
    <source>
        <dbReference type="Proteomes" id="UP001501411"/>
    </source>
</evidence>
<dbReference type="Proteomes" id="UP001501411">
    <property type="component" value="Unassembled WGS sequence"/>
</dbReference>
<sequence length="143" mass="16556">MGFAQEAKEMATITSFLNEVLTNNSFDTNKIMVKHTDFQPASGNLDTKQRRKRKKMLKKHLDEIKRKYGVLYDTINTKIIPYNQLNPQQQIPFDTHIQDHIYAVVFSSGQLMYMYVDGQSIKAFDLFIQKGTGKTASAYFLTY</sequence>
<evidence type="ECO:0000313" key="1">
    <source>
        <dbReference type="EMBL" id="GAA4802686.1"/>
    </source>
</evidence>
<reference evidence="2" key="1">
    <citation type="journal article" date="2019" name="Int. J. Syst. Evol. Microbiol.">
        <title>The Global Catalogue of Microorganisms (GCM) 10K type strain sequencing project: providing services to taxonomists for standard genome sequencing and annotation.</title>
        <authorList>
            <consortium name="The Broad Institute Genomics Platform"/>
            <consortium name="The Broad Institute Genome Sequencing Center for Infectious Disease"/>
            <person name="Wu L."/>
            <person name="Ma J."/>
        </authorList>
    </citation>
    <scope>NUCLEOTIDE SEQUENCE [LARGE SCALE GENOMIC DNA]</scope>
    <source>
        <strain evidence="2">JCM 18200</strain>
    </source>
</reference>
<gene>
    <name evidence="1" type="ORF">GCM10023231_34530</name>
</gene>
<dbReference type="EMBL" id="BAABIQ010000043">
    <property type="protein sequence ID" value="GAA4802686.1"/>
    <property type="molecule type" value="Genomic_DNA"/>
</dbReference>
<accession>A0ABP9C3Y5</accession>
<protein>
    <submittedName>
        <fullName evidence="1">Uncharacterized protein</fullName>
    </submittedName>
</protein>
<proteinExistence type="predicted"/>
<comment type="caution">
    <text evidence="1">The sequence shown here is derived from an EMBL/GenBank/DDBJ whole genome shotgun (WGS) entry which is preliminary data.</text>
</comment>
<organism evidence="1 2">
    <name type="scientific">Olivibacter ginsenosidimutans</name>
    <dbReference type="NCBI Taxonomy" id="1176537"/>
    <lineage>
        <taxon>Bacteria</taxon>
        <taxon>Pseudomonadati</taxon>
        <taxon>Bacteroidota</taxon>
        <taxon>Sphingobacteriia</taxon>
        <taxon>Sphingobacteriales</taxon>
        <taxon>Sphingobacteriaceae</taxon>
        <taxon>Olivibacter</taxon>
    </lineage>
</organism>
<keyword evidence="2" id="KW-1185">Reference proteome</keyword>
<name>A0ABP9C3Y5_9SPHI</name>